<sequence length="574" mass="65354">MQNHPKLLLLRRPLPPKLAKLPLHKKKVHTANTGKTLHVKFAQEETTLIQRDETSFPDVVSRNESQTFITIQNLSLDHDVQERVSTVSTSPKPLKNVYWKIPKTATGCIFFPSCFSASGRVFGKETNQVESLRKSKKPSKLKNISVENMLKDILVLSSAFSKPSHAPSSVITPNLKEVLRSEYLLLPKSETYTFKRPLTDLSSTRSRPLPRIMPVQAKTQPSHHLQQNINHFPSIIFMPAPVLPRKPRRQSEIENSIIGNENLESVPRQSMPTIREGFVKTRKRDESEANVIRGDGFKTVAATRYETITAMTNLAIINCQMYGRNALNLMGFFILNCPDLTPLAFQLIYLNLSFNNMCSFPTEVLCLKHLQILILRNNPIKEISSEIQQLKFLRVFNIAFNLITALPPGLFCLPHLEELDISYNSIAFIPNEIQKLRSLKKLIVDGNEMTSFPSGILKLNLKKLLFKNTFTHPNFWKENSLNSPQRLTQLTSLFFLKNNLLKYYDVIPVEIQTLLNCTTRCEWCHGPKFGDGYRIIQSCNIFGTSQLPIMFHVCSASCYRKVKENSCVLDSIPG</sequence>
<dbReference type="PANTHER" id="PTHR48051:SF62">
    <property type="entry name" value="LEUCINE-RICH REPEAT-CONTAINING PROTEIN 57"/>
    <property type="match status" value="1"/>
</dbReference>
<protein>
    <submittedName>
        <fullName evidence="4">Leucine-rich repeat-containing protein 63</fullName>
    </submittedName>
</protein>
<dbReference type="GO" id="GO:0005737">
    <property type="term" value="C:cytoplasm"/>
    <property type="evidence" value="ECO:0007669"/>
    <property type="project" value="TreeGrafter"/>
</dbReference>
<keyword evidence="1" id="KW-0433">Leucine-rich repeat</keyword>
<evidence type="ECO:0000313" key="3">
    <source>
        <dbReference type="Proteomes" id="UP000694851"/>
    </source>
</evidence>
<evidence type="ECO:0000313" key="4">
    <source>
        <dbReference type="RefSeq" id="XP_019514250.1"/>
    </source>
</evidence>
<dbReference type="AlphaFoldDB" id="A0A8B7SQC9"/>
<dbReference type="KEGG" id="hai:109391287"/>
<dbReference type="SMART" id="SM00369">
    <property type="entry name" value="LRR_TYP"/>
    <property type="match status" value="4"/>
</dbReference>
<evidence type="ECO:0000256" key="2">
    <source>
        <dbReference type="ARBA" id="ARBA00022737"/>
    </source>
</evidence>
<accession>A0A8B7SQC9</accession>
<gene>
    <name evidence="4" type="primary">LRRC63</name>
</gene>
<keyword evidence="2" id="KW-0677">Repeat</keyword>
<reference evidence="4" key="1">
    <citation type="submission" date="2025-08" db="UniProtKB">
        <authorList>
            <consortium name="RefSeq"/>
        </authorList>
    </citation>
    <scope>IDENTIFICATION</scope>
    <source>
        <tissue evidence="4">Muscle</tissue>
    </source>
</reference>
<organism evidence="3 4">
    <name type="scientific">Hipposideros armiger</name>
    <name type="common">Great Himalayan leaf-nosed bat</name>
    <dbReference type="NCBI Taxonomy" id="186990"/>
    <lineage>
        <taxon>Eukaryota</taxon>
        <taxon>Metazoa</taxon>
        <taxon>Chordata</taxon>
        <taxon>Craniata</taxon>
        <taxon>Vertebrata</taxon>
        <taxon>Euteleostomi</taxon>
        <taxon>Mammalia</taxon>
        <taxon>Eutheria</taxon>
        <taxon>Laurasiatheria</taxon>
        <taxon>Chiroptera</taxon>
        <taxon>Yinpterochiroptera</taxon>
        <taxon>Rhinolophoidea</taxon>
        <taxon>Hipposideridae</taxon>
        <taxon>Hipposideros</taxon>
    </lineage>
</organism>
<dbReference type="Gene3D" id="3.80.10.10">
    <property type="entry name" value="Ribonuclease Inhibitor"/>
    <property type="match status" value="1"/>
</dbReference>
<dbReference type="GeneID" id="109391287"/>
<dbReference type="Proteomes" id="UP000694851">
    <property type="component" value="Unplaced"/>
</dbReference>
<dbReference type="RefSeq" id="XP_019514250.1">
    <property type="nucleotide sequence ID" value="XM_019658705.1"/>
</dbReference>
<dbReference type="SUPFAM" id="SSF52058">
    <property type="entry name" value="L domain-like"/>
    <property type="match status" value="1"/>
</dbReference>
<dbReference type="InterPro" id="IPR050216">
    <property type="entry name" value="LRR_domain-containing"/>
</dbReference>
<keyword evidence="3" id="KW-1185">Reference proteome</keyword>
<proteinExistence type="predicted"/>
<dbReference type="PANTHER" id="PTHR48051">
    <property type="match status" value="1"/>
</dbReference>
<dbReference type="CTD" id="220416"/>
<evidence type="ECO:0000256" key="1">
    <source>
        <dbReference type="ARBA" id="ARBA00022614"/>
    </source>
</evidence>
<dbReference type="OrthoDB" id="660555at2759"/>
<dbReference type="PROSITE" id="PS51450">
    <property type="entry name" value="LRR"/>
    <property type="match status" value="2"/>
</dbReference>
<dbReference type="InterPro" id="IPR001611">
    <property type="entry name" value="Leu-rich_rpt"/>
</dbReference>
<name>A0A8B7SQC9_HIPAR</name>
<dbReference type="InterPro" id="IPR003591">
    <property type="entry name" value="Leu-rich_rpt_typical-subtyp"/>
</dbReference>
<dbReference type="InterPro" id="IPR032675">
    <property type="entry name" value="LRR_dom_sf"/>
</dbReference>
<dbReference type="Pfam" id="PF13855">
    <property type="entry name" value="LRR_8"/>
    <property type="match status" value="1"/>
</dbReference>